<organism evidence="3">
    <name type="scientific">Hellea balneolensis</name>
    <dbReference type="NCBI Taxonomy" id="287478"/>
    <lineage>
        <taxon>Bacteria</taxon>
        <taxon>Pseudomonadati</taxon>
        <taxon>Pseudomonadota</taxon>
        <taxon>Alphaproteobacteria</taxon>
        <taxon>Maricaulales</taxon>
        <taxon>Robiginitomaculaceae</taxon>
        <taxon>Hellea</taxon>
    </lineage>
</organism>
<dbReference type="PANTHER" id="PTHR45266:SF3">
    <property type="entry name" value="OXALOACETATE DECARBOXYLASE ALPHA CHAIN"/>
    <property type="match status" value="1"/>
</dbReference>
<evidence type="ECO:0000313" key="3">
    <source>
        <dbReference type="EMBL" id="HHI88757.1"/>
    </source>
</evidence>
<comment type="caution">
    <text evidence="3">The sequence shown here is derived from an EMBL/GenBank/DDBJ whole genome shotgun (WGS) entry which is preliminary data.</text>
</comment>
<evidence type="ECO:0000256" key="1">
    <source>
        <dbReference type="ARBA" id="ARBA00023267"/>
    </source>
</evidence>
<dbReference type="AlphaFoldDB" id="A0A7V5NWW0"/>
<dbReference type="InterPro" id="IPR000089">
    <property type="entry name" value="Biotin_lipoyl"/>
</dbReference>
<dbReference type="PROSITE" id="PS00188">
    <property type="entry name" value="BIOTIN"/>
    <property type="match status" value="1"/>
</dbReference>
<dbReference type="SUPFAM" id="SSF51230">
    <property type="entry name" value="Single hybrid motif"/>
    <property type="match status" value="1"/>
</dbReference>
<accession>A0A7V5NWW0</accession>
<name>A0A7V5NWW0_9PROT</name>
<dbReference type="Gene3D" id="2.40.50.100">
    <property type="match status" value="1"/>
</dbReference>
<feature type="domain" description="Lipoyl-binding" evidence="2">
    <location>
        <begin position="150"/>
        <end position="225"/>
    </location>
</feature>
<proteinExistence type="predicted"/>
<dbReference type="PANTHER" id="PTHR45266">
    <property type="entry name" value="OXALOACETATE DECARBOXYLASE ALPHA CHAIN"/>
    <property type="match status" value="1"/>
</dbReference>
<dbReference type="Pfam" id="PF00364">
    <property type="entry name" value="Biotin_lipoyl"/>
    <property type="match status" value="1"/>
</dbReference>
<protein>
    <submittedName>
        <fullName evidence="3">Biotin/lipoyl-binding protein</fullName>
    </submittedName>
</protein>
<dbReference type="EMBL" id="DROP01000155">
    <property type="protein sequence ID" value="HHI88757.1"/>
    <property type="molecule type" value="Genomic_DNA"/>
</dbReference>
<dbReference type="InterPro" id="IPR001882">
    <property type="entry name" value="Biotin_BS"/>
</dbReference>
<sequence>QVTTDFLDTRLERLVSRLKASTAPAHIVPLACALKLRLAHEKFRAMSAWPADLSGWASATPPEFPLRLTMDNQTYETTTVWTDTRTCCVSMGQDTHTIAIDITGPHKALCKVDGVCRTVHFADQLPKRLSLHMDGRTYTVTFAGDHTQSAHTAPSSGRITAPMHGRIADVFVETGAQVEAGQPLCVLEAMKMRHEICAPCAGHIRGCYAENGAQIASGDKLFDIKEA</sequence>
<dbReference type="InterPro" id="IPR011053">
    <property type="entry name" value="Single_hybrid_motif"/>
</dbReference>
<dbReference type="PROSITE" id="PS50968">
    <property type="entry name" value="BIOTINYL_LIPOYL"/>
    <property type="match status" value="1"/>
</dbReference>
<gene>
    <name evidence="3" type="ORF">ENK01_02285</name>
</gene>
<dbReference type="CDD" id="cd06850">
    <property type="entry name" value="biotinyl_domain"/>
    <property type="match status" value="1"/>
</dbReference>
<dbReference type="Proteomes" id="UP000885806">
    <property type="component" value="Unassembled WGS sequence"/>
</dbReference>
<evidence type="ECO:0000259" key="2">
    <source>
        <dbReference type="PROSITE" id="PS50968"/>
    </source>
</evidence>
<reference evidence="3" key="1">
    <citation type="journal article" date="2020" name="mSystems">
        <title>Genome- and Community-Level Interaction Insights into Carbon Utilization and Element Cycling Functions of Hydrothermarchaeota in Hydrothermal Sediment.</title>
        <authorList>
            <person name="Zhou Z."/>
            <person name="Liu Y."/>
            <person name="Xu W."/>
            <person name="Pan J."/>
            <person name="Luo Z.H."/>
            <person name="Li M."/>
        </authorList>
    </citation>
    <scope>NUCLEOTIDE SEQUENCE [LARGE SCALE GENOMIC DNA]</scope>
    <source>
        <strain evidence="3">HyVt-538</strain>
    </source>
</reference>
<keyword evidence="1" id="KW-0092">Biotin</keyword>
<dbReference type="FunFam" id="2.40.50.100:FF:000003">
    <property type="entry name" value="Acetyl-CoA carboxylase biotin carboxyl carrier protein"/>
    <property type="match status" value="1"/>
</dbReference>
<dbReference type="InterPro" id="IPR050709">
    <property type="entry name" value="Biotin_Carboxyl_Carrier/Decarb"/>
</dbReference>
<feature type="non-terminal residue" evidence="3">
    <location>
        <position position="1"/>
    </location>
</feature>